<dbReference type="InterPro" id="IPR003593">
    <property type="entry name" value="AAA+_ATPase"/>
</dbReference>
<evidence type="ECO:0000256" key="4">
    <source>
        <dbReference type="ARBA" id="ARBA00022741"/>
    </source>
</evidence>
<dbReference type="KEGG" id="aco:Amico_0001"/>
<evidence type="ECO:0000256" key="5">
    <source>
        <dbReference type="ARBA" id="ARBA00022840"/>
    </source>
</evidence>
<dbReference type="InterPro" id="IPR010921">
    <property type="entry name" value="Trp_repressor/repl_initiator"/>
</dbReference>
<dbReference type="SUPFAM" id="SSF52540">
    <property type="entry name" value="P-loop containing nucleoside triphosphate hydrolases"/>
    <property type="match status" value="1"/>
</dbReference>
<dbReference type="GO" id="GO:0005524">
    <property type="term" value="F:ATP binding"/>
    <property type="evidence" value="ECO:0007669"/>
    <property type="project" value="UniProtKB-UniRule"/>
</dbReference>
<dbReference type="CDD" id="cd00009">
    <property type="entry name" value="AAA"/>
    <property type="match status" value="1"/>
</dbReference>
<dbReference type="AlphaFoldDB" id="D5EC68"/>
<dbReference type="GO" id="GO:0005737">
    <property type="term" value="C:cytoplasm"/>
    <property type="evidence" value="ECO:0007669"/>
    <property type="project" value="UniProtKB-SubCell"/>
</dbReference>
<reference evidence="14 15" key="1">
    <citation type="journal article" date="2010" name="Stand. Genomic Sci.">
        <title>Complete genome sequence of Aminobacterium colombiense type strain (ALA-1).</title>
        <authorList>
            <person name="Chertkov O."/>
            <person name="Sikorski J."/>
            <person name="Brambilla E."/>
            <person name="Lapidus A."/>
            <person name="Copeland A."/>
            <person name="Glavina Del Rio T."/>
            <person name="Nolan M."/>
            <person name="Lucas S."/>
            <person name="Tice H."/>
            <person name="Cheng J.F."/>
            <person name="Han C."/>
            <person name="Detter J.C."/>
            <person name="Bruce D."/>
            <person name="Tapia R."/>
            <person name="Goodwin L."/>
            <person name="Pitluck S."/>
            <person name="Liolios K."/>
            <person name="Ivanova N."/>
            <person name="Mavromatis K."/>
            <person name="Ovchinnikova G."/>
            <person name="Pati A."/>
            <person name="Chen A."/>
            <person name="Palaniappan K."/>
            <person name="Land M."/>
            <person name="Hauser L."/>
            <person name="Chang Y.J."/>
            <person name="Jeffries C.D."/>
            <person name="Spring S."/>
            <person name="Rohde M."/>
            <person name="Goker M."/>
            <person name="Bristow J."/>
            <person name="Eisen J.A."/>
            <person name="Markowitz V."/>
            <person name="Hugenholtz P."/>
            <person name="Kyrpides N.C."/>
            <person name="Klenk H.P."/>
        </authorList>
    </citation>
    <scope>NUCLEOTIDE SEQUENCE [LARGE SCALE GENOMIC DNA]</scope>
    <source>
        <strain evidence="15">DSM 12261 / ALA-1</strain>
    </source>
</reference>
<evidence type="ECO:0000256" key="8">
    <source>
        <dbReference type="HAMAP-Rule" id="MF_00377"/>
    </source>
</evidence>
<dbReference type="FunFam" id="1.10.8.60:FF:000003">
    <property type="entry name" value="Chromosomal replication initiator protein DnaA"/>
    <property type="match status" value="1"/>
</dbReference>
<dbReference type="PRINTS" id="PR00051">
    <property type="entry name" value="DNAA"/>
</dbReference>
<feature type="domain" description="AAA+ ATPase" evidence="12">
    <location>
        <begin position="140"/>
        <end position="276"/>
    </location>
</feature>
<dbReference type="GO" id="GO:0006275">
    <property type="term" value="P:regulation of DNA replication"/>
    <property type="evidence" value="ECO:0007669"/>
    <property type="project" value="UniProtKB-UniRule"/>
</dbReference>
<dbReference type="RefSeq" id="WP_013047416.1">
    <property type="nucleotide sequence ID" value="NC_014011.1"/>
</dbReference>
<dbReference type="PROSITE" id="PS01008">
    <property type="entry name" value="DNAA"/>
    <property type="match status" value="1"/>
</dbReference>
<feature type="binding site" evidence="8">
    <location>
        <position position="151"/>
    </location>
    <ligand>
        <name>ATP</name>
        <dbReference type="ChEBI" id="CHEBI:30616"/>
    </ligand>
</feature>
<dbReference type="Pfam" id="PF00308">
    <property type="entry name" value="Bac_DnaA"/>
    <property type="match status" value="1"/>
</dbReference>
<feature type="binding site" evidence="8">
    <location>
        <position position="155"/>
    </location>
    <ligand>
        <name>ATP</name>
        <dbReference type="ChEBI" id="CHEBI:30616"/>
    </ligand>
</feature>
<dbReference type="Gene3D" id="3.30.300.180">
    <property type="match status" value="1"/>
</dbReference>
<evidence type="ECO:0000259" key="12">
    <source>
        <dbReference type="SMART" id="SM00382"/>
    </source>
</evidence>
<evidence type="ECO:0000256" key="3">
    <source>
        <dbReference type="ARBA" id="ARBA00022705"/>
    </source>
</evidence>
<dbReference type="GO" id="GO:0008289">
    <property type="term" value="F:lipid binding"/>
    <property type="evidence" value="ECO:0007669"/>
    <property type="project" value="UniProtKB-KW"/>
</dbReference>
<gene>
    <name evidence="8" type="primary">dnaA</name>
    <name evidence="14" type="ordered locus">Amico_0001</name>
</gene>
<dbReference type="Gene3D" id="1.10.8.60">
    <property type="match status" value="1"/>
</dbReference>
<dbReference type="FunFam" id="3.40.50.300:FF:000150">
    <property type="entry name" value="Chromosomal replication initiator protein DnaA"/>
    <property type="match status" value="1"/>
</dbReference>
<dbReference type="InterPro" id="IPR038454">
    <property type="entry name" value="DnaA_N_sf"/>
</dbReference>
<evidence type="ECO:0000256" key="11">
    <source>
        <dbReference type="RuleBase" id="RU004227"/>
    </source>
</evidence>
<keyword evidence="5 8" id="KW-0067">ATP-binding</keyword>
<dbReference type="InterPro" id="IPR020591">
    <property type="entry name" value="Chromosome_initiator_DnaA-like"/>
</dbReference>
<dbReference type="GO" id="GO:0003688">
    <property type="term" value="F:DNA replication origin binding"/>
    <property type="evidence" value="ECO:0007669"/>
    <property type="project" value="UniProtKB-UniRule"/>
</dbReference>
<feature type="region of interest" description="Domain IV, binds dsDNA" evidence="8">
    <location>
        <begin position="324"/>
        <end position="442"/>
    </location>
</feature>
<dbReference type="Pfam" id="PF08299">
    <property type="entry name" value="Bac_DnaA_C"/>
    <property type="match status" value="1"/>
</dbReference>
<dbReference type="GO" id="GO:0006270">
    <property type="term" value="P:DNA replication initiation"/>
    <property type="evidence" value="ECO:0007669"/>
    <property type="project" value="UniProtKB-UniRule"/>
</dbReference>
<dbReference type="Gene3D" id="1.10.1750.10">
    <property type="match status" value="1"/>
</dbReference>
<dbReference type="eggNOG" id="COG0593">
    <property type="taxonomic scope" value="Bacteria"/>
</dbReference>
<keyword evidence="3 8" id="KW-0235">DNA replication</keyword>
<dbReference type="Pfam" id="PF11638">
    <property type="entry name" value="DnaA_N"/>
    <property type="match status" value="1"/>
</dbReference>
<dbReference type="SMART" id="SM00760">
    <property type="entry name" value="Bac_DnaA_C"/>
    <property type="match status" value="1"/>
</dbReference>
<dbReference type="EMBL" id="CP001997">
    <property type="protein sequence ID" value="ADE56150.1"/>
    <property type="molecule type" value="Genomic_DNA"/>
</dbReference>
<evidence type="ECO:0000313" key="15">
    <source>
        <dbReference type="Proteomes" id="UP000002366"/>
    </source>
</evidence>
<keyword evidence="4 8" id="KW-0547">Nucleotide-binding</keyword>
<dbReference type="HOGENOM" id="CLU_026910_3_1_0"/>
<dbReference type="HAMAP" id="MF_00377">
    <property type="entry name" value="DnaA_bact"/>
    <property type="match status" value="1"/>
</dbReference>
<evidence type="ECO:0000313" key="14">
    <source>
        <dbReference type="EMBL" id="ADE56150.1"/>
    </source>
</evidence>
<organism evidence="14 15">
    <name type="scientific">Aminobacterium colombiense (strain DSM 12261 / ALA-1)</name>
    <dbReference type="NCBI Taxonomy" id="572547"/>
    <lineage>
        <taxon>Bacteria</taxon>
        <taxon>Thermotogati</taxon>
        <taxon>Synergistota</taxon>
        <taxon>Synergistia</taxon>
        <taxon>Synergistales</taxon>
        <taxon>Aminobacteriaceae</taxon>
        <taxon>Aminobacterium</taxon>
    </lineage>
</organism>
<dbReference type="Gene3D" id="3.40.50.300">
    <property type="entry name" value="P-loop containing nucleotide triphosphate hydrolases"/>
    <property type="match status" value="1"/>
</dbReference>
<dbReference type="InterPro" id="IPR013159">
    <property type="entry name" value="DnaA_C"/>
</dbReference>
<dbReference type="InterPro" id="IPR013317">
    <property type="entry name" value="DnaA_dom"/>
</dbReference>
<dbReference type="NCBIfam" id="TIGR00362">
    <property type="entry name" value="DnaA"/>
    <property type="match status" value="1"/>
</dbReference>
<accession>D5EC68</accession>
<comment type="subcellular location">
    <subcellularLocation>
        <location evidence="8">Cytoplasm</location>
    </subcellularLocation>
</comment>
<evidence type="ECO:0000256" key="6">
    <source>
        <dbReference type="ARBA" id="ARBA00023121"/>
    </source>
</evidence>
<evidence type="ECO:0000256" key="1">
    <source>
        <dbReference type="ARBA" id="ARBA00006583"/>
    </source>
</evidence>
<dbReference type="SUPFAM" id="SSF48295">
    <property type="entry name" value="TrpR-like"/>
    <property type="match status" value="1"/>
</dbReference>
<proteinExistence type="inferred from homology"/>
<sequence>MVDKDINVLWDDILKNIEETMPEGTADLWLKTCVPLSVMNDVLVIDVPNVFVKEQISKRFQNVIEDVLMDKGYAQSLELKVASEARKDEQQRAERAAQHTGTLPRSGLNPNYIFNSFVVGKSNRLAHAASLAVAETPGEAYNPLFIWGGVGLGKTHLMHAIGHYVLNKNNSLKVTYVSSEKFINEFIQSIKNNRTQEFKSKYRSVDILLIDDIQFLGNKGSSQEEFFHTFNQLHVSKKQIVICSDRPPKEIQNIEDRLVSRFEWGLVTDIQMPDLETRIAILQKKAQIRNYEVPEDVISFLAQNVPSNIRELEGALNRIIACAELNSEPITEENATQWLKDIIRHNSKGPVSVDTIQQIVAENFSLTVEDLVGNRRTSDIALARQVAMYLCRKLTDISLQQIGFSFKKKDHTTVLHAQRKISKLVEEQPRMKEIVDNIEAKL</sequence>
<name>D5EC68_AMICL</name>
<keyword evidence="6 8" id="KW-0446">Lipid-binding</keyword>
<evidence type="ECO:0000256" key="10">
    <source>
        <dbReference type="RuleBase" id="RU000577"/>
    </source>
</evidence>
<evidence type="ECO:0000256" key="7">
    <source>
        <dbReference type="ARBA" id="ARBA00023125"/>
    </source>
</evidence>
<comment type="subunit">
    <text evidence="8">Oligomerizes as a right-handed, spiral filament on DNA at oriC.</text>
</comment>
<dbReference type="InterPro" id="IPR024633">
    <property type="entry name" value="DnaA_N_dom"/>
</dbReference>
<dbReference type="InterPro" id="IPR018312">
    <property type="entry name" value="Chromosome_initiator_DnaA_CS"/>
</dbReference>
<evidence type="ECO:0000256" key="2">
    <source>
        <dbReference type="ARBA" id="ARBA00022490"/>
    </source>
</evidence>
<feature type="region of interest" description="Domain I, interacts with DnaA modulators" evidence="8">
    <location>
        <begin position="1"/>
        <end position="89"/>
    </location>
</feature>
<keyword evidence="15" id="KW-1185">Reference proteome</keyword>
<keyword evidence="7 8" id="KW-0238">DNA-binding</keyword>
<dbReference type="GO" id="GO:0005886">
    <property type="term" value="C:plasma membrane"/>
    <property type="evidence" value="ECO:0007669"/>
    <property type="project" value="TreeGrafter"/>
</dbReference>
<protein>
    <recommendedName>
        <fullName evidence="8 9">Chromosomal replication initiator protein DnaA</fullName>
    </recommendedName>
</protein>
<dbReference type="STRING" id="572547.Amico_0001"/>
<keyword evidence="2 8" id="KW-0963">Cytoplasm</keyword>
<feature type="region of interest" description="Domain III, AAA+ region" evidence="8">
    <location>
        <begin position="107"/>
        <end position="323"/>
    </location>
</feature>
<feature type="binding site" evidence="8">
    <location>
        <position position="153"/>
    </location>
    <ligand>
        <name>ATP</name>
        <dbReference type="ChEBI" id="CHEBI:30616"/>
    </ligand>
</feature>
<evidence type="ECO:0000259" key="13">
    <source>
        <dbReference type="SMART" id="SM00760"/>
    </source>
</evidence>
<comment type="similarity">
    <text evidence="1 8 11">Belongs to the DnaA family.</text>
</comment>
<comment type="domain">
    <text evidence="8">Domain I is involved in oligomerization and binding regulators, domain II is flexibile and of varying length in different bacteria, domain III forms the AAA+ region, while domain IV binds dsDNA.</text>
</comment>
<dbReference type="CDD" id="cd06571">
    <property type="entry name" value="Bac_DnaA_C"/>
    <property type="match status" value="1"/>
</dbReference>
<feature type="domain" description="Chromosomal replication initiator DnaA C-terminal" evidence="13">
    <location>
        <begin position="352"/>
        <end position="421"/>
    </location>
</feature>
<dbReference type="PANTHER" id="PTHR30050">
    <property type="entry name" value="CHROMOSOMAL REPLICATION INITIATOR PROTEIN DNAA"/>
    <property type="match status" value="1"/>
</dbReference>
<dbReference type="PANTHER" id="PTHR30050:SF2">
    <property type="entry name" value="CHROMOSOMAL REPLICATION INITIATOR PROTEIN DNAA"/>
    <property type="match status" value="1"/>
</dbReference>
<dbReference type="SMART" id="SM00382">
    <property type="entry name" value="AAA"/>
    <property type="match status" value="1"/>
</dbReference>
<comment type="caution">
    <text evidence="8">Lacks conserved residue(s) required for the propagation of feature annotation.</text>
</comment>
<feature type="binding site" evidence="8">
    <location>
        <position position="154"/>
    </location>
    <ligand>
        <name>ATP</name>
        <dbReference type="ChEBI" id="CHEBI:30616"/>
    </ligand>
</feature>
<dbReference type="Proteomes" id="UP000002366">
    <property type="component" value="Chromosome"/>
</dbReference>
<dbReference type="InterPro" id="IPR001957">
    <property type="entry name" value="Chromosome_initiator_DnaA"/>
</dbReference>
<dbReference type="InterPro" id="IPR027417">
    <property type="entry name" value="P-loop_NTPase"/>
</dbReference>
<evidence type="ECO:0000256" key="9">
    <source>
        <dbReference type="NCBIfam" id="TIGR00362"/>
    </source>
</evidence>
<comment type="function">
    <text evidence="8 10">Plays an essential role in the initiation and regulation of chromosomal replication. ATP-DnaA binds to the origin of replication (oriC) to initiate formation of the DNA replication initiation complex once per cell cycle. Binds the DnaA box (a 9 base pair repeat at the origin) and separates the double-stranded (ds)DNA. Forms a right-handed helical filament on oriC DNA; dsDNA binds to the exterior of the filament while single-stranded (ss)DNA is stabiized in the filament's interior. The ATP-DnaA-oriC complex binds and stabilizes one strand of the AT-rich DNA unwinding element (DUE), permitting loading of DNA polymerase. After initiation quickly degrades to an ADP-DnaA complex that is not apt for DNA replication. Binds acidic phospholipids.</text>
</comment>